<dbReference type="InterPro" id="IPR036259">
    <property type="entry name" value="MFS_trans_sf"/>
</dbReference>
<feature type="transmembrane region" description="Helical" evidence="3">
    <location>
        <begin position="462"/>
        <end position="485"/>
    </location>
</feature>
<dbReference type="CDD" id="cd17352">
    <property type="entry name" value="MFS_MCT_SLC16"/>
    <property type="match status" value="1"/>
</dbReference>
<evidence type="ECO:0000256" key="1">
    <source>
        <dbReference type="ARBA" id="ARBA00004141"/>
    </source>
</evidence>
<dbReference type="InterPro" id="IPR011701">
    <property type="entry name" value="MFS"/>
</dbReference>
<evidence type="ECO:0000256" key="3">
    <source>
        <dbReference type="SAM" id="Phobius"/>
    </source>
</evidence>
<feature type="domain" description="Major facilitator superfamily (MFS) profile" evidence="4">
    <location>
        <begin position="32"/>
        <end position="574"/>
    </location>
</feature>
<sequence length="574" mass="63744">MTNGHAETTQDVEDNTEVEHNEIDRKFQGKESFLSSQISLYVQETKPNIPDGGWGAGVTLAFGFLYIEFVNEFKASASATSWIGSLFMAVPLIAGPFASALVDKYGCRSMTIAGGVITAVAFIASAYARSIGVMYITFGVLGGIGRGLTYVTCVVCIAFWFEKRRSVALGLAASGAGFGTVFFPPLTTALIDIYLWRGTLIITAGIFGNMCVCGMLMRDPDWMLEDEERRKATKRADKAKLQTLPEEEMAGDVKNQEEGQELLKNDSPHKNNGKGRRHSSMVNLSTYSKRRVSTLYRMFLFEVPAEQIGNKNLLNFKDKSRRGYLNHLRIRKNSIGHKGVILGVHKLETRALSCPNIYRHATLSIDKKEEKWYDEFLNILKSLTNVSLYLELHFLMLSTSTIILFIWFIVPYFYLAEHMERIGYTRDQSSFIISVIGFTNTIGMVGLGWIGDRLNVTKTYAVCLILCGFSVLSMICFSLSPSVLAQLVPLEGFTMAFGLGLLNEGIGNLLGPPLAGLIFDLTQSWKLSFYTAGFSIIASGLLIGSIPYTRNRRIFGSGPLLKTQNREHESTNFV</sequence>
<dbReference type="Proteomes" id="UP001162164">
    <property type="component" value="Unassembled WGS sequence"/>
</dbReference>
<gene>
    <name evidence="5" type="ORF">NQ317_010928</name>
</gene>
<proteinExistence type="predicted"/>
<feature type="transmembrane region" description="Helical" evidence="3">
    <location>
        <begin position="527"/>
        <end position="548"/>
    </location>
</feature>
<feature type="transmembrane region" description="Helical" evidence="3">
    <location>
        <begin position="109"/>
        <end position="128"/>
    </location>
</feature>
<dbReference type="Gene3D" id="1.20.1250.20">
    <property type="entry name" value="MFS general substrate transporter like domains"/>
    <property type="match status" value="2"/>
</dbReference>
<feature type="region of interest" description="Disordered" evidence="2">
    <location>
        <begin position="234"/>
        <end position="257"/>
    </location>
</feature>
<evidence type="ECO:0000313" key="6">
    <source>
        <dbReference type="Proteomes" id="UP001162164"/>
    </source>
</evidence>
<dbReference type="PROSITE" id="PS50850">
    <property type="entry name" value="MFS"/>
    <property type="match status" value="1"/>
</dbReference>
<dbReference type="InterPro" id="IPR050327">
    <property type="entry name" value="Proton-linked_MCT"/>
</dbReference>
<dbReference type="PANTHER" id="PTHR11360:SF111">
    <property type="entry name" value="CHASKI, ISOFORM A"/>
    <property type="match status" value="1"/>
</dbReference>
<keyword evidence="3" id="KW-0472">Membrane</keyword>
<dbReference type="Pfam" id="PF07690">
    <property type="entry name" value="MFS_1"/>
    <property type="match status" value="1"/>
</dbReference>
<organism evidence="5 6">
    <name type="scientific">Molorchus minor</name>
    <dbReference type="NCBI Taxonomy" id="1323400"/>
    <lineage>
        <taxon>Eukaryota</taxon>
        <taxon>Metazoa</taxon>
        <taxon>Ecdysozoa</taxon>
        <taxon>Arthropoda</taxon>
        <taxon>Hexapoda</taxon>
        <taxon>Insecta</taxon>
        <taxon>Pterygota</taxon>
        <taxon>Neoptera</taxon>
        <taxon>Endopterygota</taxon>
        <taxon>Coleoptera</taxon>
        <taxon>Polyphaga</taxon>
        <taxon>Cucujiformia</taxon>
        <taxon>Chrysomeloidea</taxon>
        <taxon>Cerambycidae</taxon>
        <taxon>Lamiinae</taxon>
        <taxon>Monochamini</taxon>
        <taxon>Molorchus</taxon>
    </lineage>
</organism>
<feature type="transmembrane region" description="Helical" evidence="3">
    <location>
        <begin position="52"/>
        <end position="70"/>
    </location>
</feature>
<dbReference type="EMBL" id="JAPWTJ010001395">
    <property type="protein sequence ID" value="KAJ8972059.1"/>
    <property type="molecule type" value="Genomic_DNA"/>
</dbReference>
<feature type="transmembrane region" description="Helical" evidence="3">
    <location>
        <begin position="134"/>
        <end position="161"/>
    </location>
</feature>
<reference evidence="5" key="1">
    <citation type="journal article" date="2023" name="Insect Mol. Biol.">
        <title>Genome sequencing provides insights into the evolution of gene families encoding plant cell wall-degrading enzymes in longhorned beetles.</title>
        <authorList>
            <person name="Shin N.R."/>
            <person name="Okamura Y."/>
            <person name="Kirsch R."/>
            <person name="Pauchet Y."/>
        </authorList>
    </citation>
    <scope>NUCLEOTIDE SEQUENCE</scope>
    <source>
        <strain evidence="5">MMC_N1</strain>
    </source>
</reference>
<feature type="transmembrane region" description="Helical" evidence="3">
    <location>
        <begin position="193"/>
        <end position="217"/>
    </location>
</feature>
<name>A0ABQ9J2Q0_9CUCU</name>
<feature type="transmembrane region" description="Helical" evidence="3">
    <location>
        <begin position="388"/>
        <end position="410"/>
    </location>
</feature>
<comment type="caution">
    <text evidence="5">The sequence shown here is derived from an EMBL/GenBank/DDBJ whole genome shotgun (WGS) entry which is preliminary data.</text>
</comment>
<feature type="transmembrane region" description="Helical" evidence="3">
    <location>
        <begin position="82"/>
        <end position="102"/>
    </location>
</feature>
<keyword evidence="3" id="KW-1133">Transmembrane helix</keyword>
<keyword evidence="6" id="KW-1185">Reference proteome</keyword>
<evidence type="ECO:0000256" key="2">
    <source>
        <dbReference type="SAM" id="MobiDB-lite"/>
    </source>
</evidence>
<evidence type="ECO:0000259" key="4">
    <source>
        <dbReference type="PROSITE" id="PS50850"/>
    </source>
</evidence>
<evidence type="ECO:0000313" key="5">
    <source>
        <dbReference type="EMBL" id="KAJ8972059.1"/>
    </source>
</evidence>
<comment type="subcellular location">
    <subcellularLocation>
        <location evidence="1">Membrane</location>
        <topology evidence="1">Multi-pass membrane protein</topology>
    </subcellularLocation>
</comment>
<dbReference type="InterPro" id="IPR020846">
    <property type="entry name" value="MFS_dom"/>
</dbReference>
<feature type="transmembrane region" description="Helical" evidence="3">
    <location>
        <begin position="168"/>
        <end position="187"/>
    </location>
</feature>
<dbReference type="SUPFAM" id="SSF103473">
    <property type="entry name" value="MFS general substrate transporter"/>
    <property type="match status" value="1"/>
</dbReference>
<protein>
    <recommendedName>
        <fullName evidence="4">Major facilitator superfamily (MFS) profile domain-containing protein</fullName>
    </recommendedName>
</protein>
<keyword evidence="3" id="KW-0812">Transmembrane</keyword>
<dbReference type="PANTHER" id="PTHR11360">
    <property type="entry name" value="MONOCARBOXYLATE TRANSPORTER"/>
    <property type="match status" value="1"/>
</dbReference>
<accession>A0ABQ9J2Q0</accession>
<feature type="transmembrane region" description="Helical" evidence="3">
    <location>
        <begin position="430"/>
        <end position="450"/>
    </location>
</feature>